<evidence type="ECO:0000313" key="3">
    <source>
        <dbReference type="WBParaSite" id="ECPE_0001232201-mRNA-1"/>
    </source>
</evidence>
<gene>
    <name evidence="1" type="ORF">ECPE_LOCUS12286</name>
</gene>
<sequence length="72" mass="8148">MYASDADSKDNPNVKNHYLIQIVSLWMERGNMPGWNHLSEELKVGGLFGLLDHVCLTGANLANLYWDHLTYG</sequence>
<dbReference type="WBParaSite" id="ECPE_0001232201-mRNA-1">
    <property type="protein sequence ID" value="ECPE_0001232201-mRNA-1"/>
    <property type="gene ID" value="ECPE_0001232201"/>
</dbReference>
<evidence type="ECO:0000313" key="2">
    <source>
        <dbReference type="Proteomes" id="UP000272942"/>
    </source>
</evidence>
<dbReference type="AlphaFoldDB" id="A0A183AZA1"/>
<proteinExistence type="predicted"/>
<organism evidence="3">
    <name type="scientific">Echinostoma caproni</name>
    <dbReference type="NCBI Taxonomy" id="27848"/>
    <lineage>
        <taxon>Eukaryota</taxon>
        <taxon>Metazoa</taxon>
        <taxon>Spiralia</taxon>
        <taxon>Lophotrochozoa</taxon>
        <taxon>Platyhelminthes</taxon>
        <taxon>Trematoda</taxon>
        <taxon>Digenea</taxon>
        <taxon>Plagiorchiida</taxon>
        <taxon>Echinostomata</taxon>
        <taxon>Echinostomatoidea</taxon>
        <taxon>Echinostomatidae</taxon>
        <taxon>Echinostoma</taxon>
    </lineage>
</organism>
<protein>
    <submittedName>
        <fullName evidence="3">Terpene_synth_C domain-containing protein</fullName>
    </submittedName>
</protein>
<accession>A0A183AZA1</accession>
<dbReference type="EMBL" id="UZAN01052563">
    <property type="protein sequence ID" value="VDP89558.1"/>
    <property type="molecule type" value="Genomic_DNA"/>
</dbReference>
<keyword evidence="2" id="KW-1185">Reference proteome</keyword>
<reference evidence="1 2" key="2">
    <citation type="submission" date="2018-11" db="EMBL/GenBank/DDBJ databases">
        <authorList>
            <consortium name="Pathogen Informatics"/>
        </authorList>
    </citation>
    <scope>NUCLEOTIDE SEQUENCE [LARGE SCALE GENOMIC DNA]</scope>
    <source>
        <strain evidence="1 2">Egypt</strain>
    </source>
</reference>
<name>A0A183AZA1_9TREM</name>
<evidence type="ECO:0000313" key="1">
    <source>
        <dbReference type="EMBL" id="VDP89558.1"/>
    </source>
</evidence>
<dbReference type="Proteomes" id="UP000272942">
    <property type="component" value="Unassembled WGS sequence"/>
</dbReference>
<reference evidence="3" key="1">
    <citation type="submission" date="2016-06" db="UniProtKB">
        <authorList>
            <consortium name="WormBaseParasite"/>
        </authorList>
    </citation>
    <scope>IDENTIFICATION</scope>
</reference>